<feature type="non-terminal residue" evidence="2">
    <location>
        <position position="242"/>
    </location>
</feature>
<protein>
    <recommendedName>
        <fullName evidence="1">LTD domain-containing protein</fullName>
    </recommendedName>
</protein>
<dbReference type="EMBL" id="BARV01008242">
    <property type="protein sequence ID" value="GAI17462.1"/>
    <property type="molecule type" value="Genomic_DNA"/>
</dbReference>
<accession>X1LDW1</accession>
<reference evidence="2" key="1">
    <citation type="journal article" date="2014" name="Front. Microbiol.">
        <title>High frequency of phylogenetically diverse reductive dehalogenase-homologous genes in deep subseafloor sedimentary metagenomes.</title>
        <authorList>
            <person name="Kawai M."/>
            <person name="Futagami T."/>
            <person name="Toyoda A."/>
            <person name="Takaki Y."/>
            <person name="Nishi S."/>
            <person name="Hori S."/>
            <person name="Arai W."/>
            <person name="Tsubouchi T."/>
            <person name="Morono Y."/>
            <person name="Uchiyama I."/>
            <person name="Ito T."/>
            <person name="Fujiyama A."/>
            <person name="Inagaki F."/>
            <person name="Takami H."/>
        </authorList>
    </citation>
    <scope>NUCLEOTIDE SEQUENCE</scope>
    <source>
        <strain evidence="2">Expedition CK06-06</strain>
    </source>
</reference>
<dbReference type="AlphaFoldDB" id="X1LDW1"/>
<dbReference type="SUPFAM" id="SSF74853">
    <property type="entry name" value="Lamin A/C globular tail domain"/>
    <property type="match status" value="1"/>
</dbReference>
<comment type="caution">
    <text evidence="2">The sequence shown here is derived from an EMBL/GenBank/DDBJ whole genome shotgun (WGS) entry which is preliminary data.</text>
</comment>
<organism evidence="2">
    <name type="scientific">marine sediment metagenome</name>
    <dbReference type="NCBI Taxonomy" id="412755"/>
    <lineage>
        <taxon>unclassified sequences</taxon>
        <taxon>metagenomes</taxon>
        <taxon>ecological metagenomes</taxon>
    </lineage>
</organism>
<dbReference type="PROSITE" id="PS51841">
    <property type="entry name" value="LTD"/>
    <property type="match status" value="1"/>
</dbReference>
<dbReference type="InterPro" id="IPR001322">
    <property type="entry name" value="Lamin_tail_dom"/>
</dbReference>
<proteinExistence type="predicted"/>
<gene>
    <name evidence="2" type="ORF">S06H3_16633</name>
</gene>
<evidence type="ECO:0000259" key="1">
    <source>
        <dbReference type="PROSITE" id="PS51841"/>
    </source>
</evidence>
<name>X1LDW1_9ZZZZ</name>
<dbReference type="Pfam" id="PF00932">
    <property type="entry name" value="LTD"/>
    <property type="match status" value="1"/>
</dbReference>
<dbReference type="InterPro" id="IPR036415">
    <property type="entry name" value="Lamin_tail_dom_sf"/>
</dbReference>
<dbReference type="Gene3D" id="2.60.40.1260">
    <property type="entry name" value="Lamin Tail domain"/>
    <property type="match status" value="1"/>
</dbReference>
<sequence length="242" mass="27043">MPEPTKIGIIICDRFDNIASAGLTFGSNHGCSLTNAAQGFTQVTAATDKGNLKVMLPDMMAFISRGKYLRFINVIYTEGFQCLGFNKVSYAALSHYRYRNCFHNGFNDRWVSHPSDTTGSPDISRYPLQCHHGTGTSLFGNLGVFGGDHIHKQAGRGLWVTPTIPPPIRVENVQITYIFYDGLVYRVESDEYVEITNLGDQPQDLAGWLLIDISEGYPSFTFPPYILAPSKSIRVYTNEYHP</sequence>
<evidence type="ECO:0000313" key="2">
    <source>
        <dbReference type="EMBL" id="GAI17462.1"/>
    </source>
</evidence>
<feature type="domain" description="LTD" evidence="1">
    <location>
        <begin position="166"/>
        <end position="242"/>
    </location>
</feature>